<protein>
    <submittedName>
        <fullName evidence="3">Uncharacterized protein</fullName>
    </submittedName>
</protein>
<keyword evidence="4" id="KW-1185">Reference proteome</keyword>
<evidence type="ECO:0000313" key="4">
    <source>
        <dbReference type="Proteomes" id="UP000785679"/>
    </source>
</evidence>
<dbReference type="Proteomes" id="UP000785679">
    <property type="component" value="Unassembled WGS sequence"/>
</dbReference>
<evidence type="ECO:0000313" key="3">
    <source>
        <dbReference type="EMBL" id="TNV74201.1"/>
    </source>
</evidence>
<proteinExistence type="predicted"/>
<keyword evidence="1" id="KW-0175">Coiled coil</keyword>
<comment type="caution">
    <text evidence="3">The sequence shown here is derived from an EMBL/GenBank/DDBJ whole genome shotgun (WGS) entry which is preliminary data.</text>
</comment>
<evidence type="ECO:0000256" key="2">
    <source>
        <dbReference type="SAM" id="MobiDB-lite"/>
    </source>
</evidence>
<sequence length="535" mass="61891">MSLENQPKTLAQNLSQENKLNKFRKQRKQLTLEKESIPSPSEYILQNESPQVPDKKQKNDQRRRYLLEQLSKILDKTESGSINVELNQEAQEMRTALEQESLTAADLFQIERSINQIQETLGGATSAPKKESPIKQLATNLLSKKLQIKSRLERELKEISDEIAVITHSAITVDHTFTQNNLNHYQDSTKNTTQAQMTRASSISPTTFNDTSVHISRNQSRFFASKVRPQMLISNENYRLNQSYETYSALKDVQILPRRSVVQQSAVKAGNNFVPLNLEAQRQYDGISNFSNLFKRDTVNVSHLINPIPSKINLPDQNDRFRHIEKSKNFSKMLHQLNQQRRVSIRQDQSYQQVSPQFTRMAKISASPDQQYSQNNALSLPAVPMTQVSRSHKGNLNSKSLQKIGGTVEERHTYLHKQEQQTGPPKKYVNYLRQQTNTRKHYKLNQLLQIDKELQEKLWKAYTSENHLISPQIPQSYSAQDHHQFKIHPVMNSYEDDHRNPLVQMVIQEDGLDGGKEEYEAVRQIKQKLRVIQDL</sequence>
<gene>
    <name evidence="3" type="ORF">FGO68_gene1536</name>
</gene>
<feature type="compositionally biased region" description="Polar residues" evidence="2">
    <location>
        <begin position="1"/>
        <end position="18"/>
    </location>
</feature>
<name>A0A8J8NGJ7_HALGN</name>
<dbReference type="EMBL" id="RRYP01017300">
    <property type="protein sequence ID" value="TNV74201.1"/>
    <property type="molecule type" value="Genomic_DNA"/>
</dbReference>
<organism evidence="3 4">
    <name type="scientific">Halteria grandinella</name>
    <dbReference type="NCBI Taxonomy" id="5974"/>
    <lineage>
        <taxon>Eukaryota</taxon>
        <taxon>Sar</taxon>
        <taxon>Alveolata</taxon>
        <taxon>Ciliophora</taxon>
        <taxon>Intramacronucleata</taxon>
        <taxon>Spirotrichea</taxon>
        <taxon>Stichotrichia</taxon>
        <taxon>Sporadotrichida</taxon>
        <taxon>Halteriidae</taxon>
        <taxon>Halteria</taxon>
    </lineage>
</organism>
<reference evidence="3" key="1">
    <citation type="submission" date="2019-06" db="EMBL/GenBank/DDBJ databases">
        <authorList>
            <person name="Zheng W."/>
        </authorList>
    </citation>
    <scope>NUCLEOTIDE SEQUENCE</scope>
    <source>
        <strain evidence="3">QDHG01</strain>
    </source>
</reference>
<feature type="coiled-coil region" evidence="1">
    <location>
        <begin position="142"/>
        <end position="169"/>
    </location>
</feature>
<evidence type="ECO:0000256" key="1">
    <source>
        <dbReference type="SAM" id="Coils"/>
    </source>
</evidence>
<accession>A0A8J8NGJ7</accession>
<feature type="region of interest" description="Disordered" evidence="2">
    <location>
        <begin position="1"/>
        <end position="61"/>
    </location>
</feature>
<dbReference type="AlphaFoldDB" id="A0A8J8NGJ7"/>